<sequence>MKKLTHYLYFLALMWLSPTILFAQDIEDDQTDDVDLIDNTNTSTFELGNGLNLNMNDGDYSFKLSGMLRPAYGWDKLDKDTTGSNYLYVGAARVNFEGVAVQEKVSFFIEADFVNSFTLYEAWVAYHFSETMKLSFGQKLTFTNDRAFTINESQLSMVERGPLSNAFTTNGREFGLFFESSFDVGGIYINPSAAITSGDGMNSFGNNSIDVDKGGLKYGGRLEVMPLGKFKGKDGHRHVVDFDREESLKLSVSGAFSYNVGASNQTGDGHGDFELYDEDGAEKYPNYGKYYIDLLLKYNGFSFSADYVQSYAQSKKDIYSSPQAVIRFTGEEVSSLYVLGSAFDAQLDYLFENQWGINFRYSQLMPEYEDYNESILQKEEWYTLGVGKYFKRDALKLQAMGSYIDGKDKVDPVDNATDSNNRYEVRVVAQVIF</sequence>
<comment type="caution">
    <text evidence="2">The sequence shown here is derived from an EMBL/GenBank/DDBJ whole genome shotgun (WGS) entry which is preliminary data.</text>
</comment>
<evidence type="ECO:0000313" key="2">
    <source>
        <dbReference type="EMBL" id="NLR89971.1"/>
    </source>
</evidence>
<keyword evidence="3" id="KW-1185">Reference proteome</keyword>
<dbReference type="InterPro" id="IPR023614">
    <property type="entry name" value="Porin_dom_sf"/>
</dbReference>
<organism evidence="2 3">
    <name type="scientific">Flammeovirga agarivorans</name>
    <dbReference type="NCBI Taxonomy" id="2726742"/>
    <lineage>
        <taxon>Bacteria</taxon>
        <taxon>Pseudomonadati</taxon>
        <taxon>Bacteroidota</taxon>
        <taxon>Cytophagia</taxon>
        <taxon>Cytophagales</taxon>
        <taxon>Flammeovirgaceae</taxon>
        <taxon>Flammeovirga</taxon>
    </lineage>
</organism>
<evidence type="ECO:0000313" key="3">
    <source>
        <dbReference type="Proteomes" id="UP000585050"/>
    </source>
</evidence>
<dbReference type="RefSeq" id="WP_168880654.1">
    <property type="nucleotide sequence ID" value="NZ_JABAIL010000001.1"/>
</dbReference>
<protein>
    <recommendedName>
        <fullName evidence="4">Phosphate-selective porin O and P</fullName>
    </recommendedName>
</protein>
<reference evidence="2 3" key="1">
    <citation type="submission" date="2020-04" db="EMBL/GenBank/DDBJ databases">
        <title>Flammeovirga sp. SR4, a novel species isolated from seawater.</title>
        <authorList>
            <person name="Wang X."/>
        </authorList>
    </citation>
    <scope>NUCLEOTIDE SEQUENCE [LARGE SCALE GENOMIC DNA]</scope>
    <source>
        <strain evidence="2 3">SR4</strain>
    </source>
</reference>
<dbReference type="EMBL" id="JABAIL010000001">
    <property type="protein sequence ID" value="NLR89971.1"/>
    <property type="molecule type" value="Genomic_DNA"/>
</dbReference>
<dbReference type="AlphaFoldDB" id="A0A7X8XU37"/>
<feature type="chain" id="PRO_5031499270" description="Phosphate-selective porin O and P" evidence="1">
    <location>
        <begin position="24"/>
        <end position="433"/>
    </location>
</feature>
<dbReference type="Gene3D" id="2.40.160.10">
    <property type="entry name" value="Porin"/>
    <property type="match status" value="1"/>
</dbReference>
<evidence type="ECO:0008006" key="4">
    <source>
        <dbReference type="Google" id="ProtNLM"/>
    </source>
</evidence>
<evidence type="ECO:0000256" key="1">
    <source>
        <dbReference type="SAM" id="SignalP"/>
    </source>
</evidence>
<name>A0A7X8XU37_9BACT</name>
<feature type="signal peptide" evidence="1">
    <location>
        <begin position="1"/>
        <end position="23"/>
    </location>
</feature>
<gene>
    <name evidence="2" type="ORF">HGP29_02080</name>
</gene>
<proteinExistence type="predicted"/>
<dbReference type="Proteomes" id="UP000585050">
    <property type="component" value="Unassembled WGS sequence"/>
</dbReference>
<dbReference type="SUPFAM" id="SSF56935">
    <property type="entry name" value="Porins"/>
    <property type="match status" value="1"/>
</dbReference>
<accession>A0A7X8XU37</accession>
<keyword evidence="1" id="KW-0732">Signal</keyword>